<dbReference type="EMBL" id="LWLT01000003">
    <property type="status" value="NOT_ANNOTATED_CDS"/>
    <property type="molecule type" value="Genomic_DNA"/>
</dbReference>
<dbReference type="Ensembl" id="ENSCHIT00000003618.1">
    <property type="protein sequence ID" value="ENSCHIP00000001324.1"/>
    <property type="gene ID" value="ENSCHIG00000002553.1"/>
</dbReference>
<dbReference type="InterPro" id="IPR039663">
    <property type="entry name" value="AIP/AIPL1/TTC9"/>
</dbReference>
<evidence type="ECO:0000256" key="2">
    <source>
        <dbReference type="ARBA" id="ARBA00022737"/>
    </source>
</evidence>
<reference evidence="4" key="2">
    <citation type="submission" date="2025-08" db="UniProtKB">
        <authorList>
            <consortium name="Ensembl"/>
        </authorList>
    </citation>
    <scope>IDENTIFICATION</scope>
</reference>
<evidence type="ECO:0000256" key="1">
    <source>
        <dbReference type="ARBA" id="ARBA00022553"/>
    </source>
</evidence>
<dbReference type="AlphaFoldDB" id="A0A452DNK8"/>
<dbReference type="STRING" id="9925.ENSCHIP00000001324"/>
<keyword evidence="3" id="KW-0802">TPR repeat</keyword>
<dbReference type="Proteomes" id="UP000291000">
    <property type="component" value="Chromosome 4"/>
</dbReference>
<dbReference type="InterPro" id="IPR011990">
    <property type="entry name" value="TPR-like_helical_dom_sf"/>
</dbReference>
<dbReference type="GeneTree" id="ENSGT00390000001289"/>
<dbReference type="SUPFAM" id="SSF48452">
    <property type="entry name" value="TPR-like"/>
    <property type="match status" value="1"/>
</dbReference>
<reference evidence="4" key="3">
    <citation type="submission" date="2025-09" db="UniProtKB">
        <authorList>
            <consortium name="Ensembl"/>
        </authorList>
    </citation>
    <scope>IDENTIFICATION</scope>
</reference>
<keyword evidence="2" id="KW-0677">Repeat</keyword>
<keyword evidence="1" id="KW-0597">Phosphoprotein</keyword>
<reference evidence="4 5" key="1">
    <citation type="submission" date="2016-04" db="EMBL/GenBank/DDBJ databases">
        <title>Polished mammalian reference genomes with single-molecule sequencing and chromosome conformation capture applied to the Capra hircus genome.</title>
        <authorList>
            <person name="Bickhart D.M."/>
            <person name="Koren S."/>
            <person name="Rosen B."/>
            <person name="Hastie A."/>
            <person name="Liachko I."/>
            <person name="Sullivan S.T."/>
            <person name="Burton J."/>
            <person name="Sayre B.L."/>
            <person name="Huson H.J."/>
            <person name="Lee J."/>
            <person name="Lam E."/>
            <person name="Kelley C.M."/>
            <person name="Hutchison J.L."/>
            <person name="Zhou Y."/>
            <person name="Sun J."/>
            <person name="Crisa A."/>
            <person name="Schwartz J.C."/>
            <person name="Hammond J.A."/>
            <person name="Schroeder S.G."/>
            <person name="Liu G.E."/>
            <person name="Dunham M."/>
            <person name="Shendure J."/>
            <person name="Sonstegard T.S."/>
            <person name="Phillippy A.M."/>
            <person name="Van Tassell C.P."/>
            <person name="Smith T.P."/>
        </authorList>
    </citation>
    <scope>NUCLEOTIDE SEQUENCE [LARGE SCALE GENOMIC DNA]</scope>
</reference>
<dbReference type="InterPro" id="IPR046357">
    <property type="entry name" value="PPIase_dom_sf"/>
</dbReference>
<dbReference type="PANTHER" id="PTHR11242:SF3">
    <property type="entry name" value="AH RECEPTOR-INTERACTING PROTEIN"/>
    <property type="match status" value="1"/>
</dbReference>
<evidence type="ECO:0000313" key="5">
    <source>
        <dbReference type="Proteomes" id="UP000291000"/>
    </source>
</evidence>
<sequence>MVDITKRLWEDGIQKHMIQEGQGKLPDVQDETKVTFHYQTLCNDKENTMLDDGRPCGKPGAHPAHHVGGGDSWLLYLLLAKSLLNIAASKDLLEGITQMQEHNSLGHADLDTLQQKAQPLIFDIEMLRWRILAHIKGKGMLVIHQEGNWLYLEGHVKEAAAKYYEAITCVKNLQIKEQPESPDRFQLDQQITLLLLNYSDGGRVSEVLDHCSSILNKYDDNVKAYFKYSKVHAAVWNTQEALADFANVLDLRPTLVTMVSPELWI</sequence>
<dbReference type="GO" id="GO:0003755">
    <property type="term" value="F:peptidyl-prolyl cis-trans isomerase activity"/>
    <property type="evidence" value="ECO:0007669"/>
    <property type="project" value="InterPro"/>
</dbReference>
<dbReference type="Gene3D" id="3.10.50.40">
    <property type="match status" value="1"/>
</dbReference>
<dbReference type="Gene3D" id="1.25.40.10">
    <property type="entry name" value="Tetratricopeptide repeat domain"/>
    <property type="match status" value="1"/>
</dbReference>
<dbReference type="PANTHER" id="PTHR11242">
    <property type="entry name" value="ARYL HYDROCARBON RECEPTOR INTERACTING PROTEIN RELATED"/>
    <property type="match status" value="1"/>
</dbReference>
<evidence type="ECO:0000256" key="3">
    <source>
        <dbReference type="ARBA" id="ARBA00022803"/>
    </source>
</evidence>
<evidence type="ECO:0000313" key="4">
    <source>
        <dbReference type="Ensembl" id="ENSCHIP00000001324.1"/>
    </source>
</evidence>
<proteinExistence type="predicted"/>
<dbReference type="OMA" id="LYLEGHV"/>
<accession>A0A452DNK8</accession>
<protein>
    <submittedName>
        <fullName evidence="4">Uncharacterized protein</fullName>
    </submittedName>
</protein>
<organism evidence="4 5">
    <name type="scientific">Capra hircus</name>
    <name type="common">Goat</name>
    <dbReference type="NCBI Taxonomy" id="9925"/>
    <lineage>
        <taxon>Eukaryota</taxon>
        <taxon>Metazoa</taxon>
        <taxon>Chordata</taxon>
        <taxon>Craniata</taxon>
        <taxon>Vertebrata</taxon>
        <taxon>Euteleostomi</taxon>
        <taxon>Mammalia</taxon>
        <taxon>Eutheria</taxon>
        <taxon>Laurasiatheria</taxon>
        <taxon>Artiodactyla</taxon>
        <taxon>Ruminantia</taxon>
        <taxon>Pecora</taxon>
        <taxon>Bovidae</taxon>
        <taxon>Caprinae</taxon>
        <taxon>Capra</taxon>
    </lineage>
</organism>
<keyword evidence="5" id="KW-1185">Reference proteome</keyword>
<name>A0A452DNK8_CAPHI</name>